<evidence type="ECO:0000259" key="2">
    <source>
        <dbReference type="PROSITE" id="PS50883"/>
    </source>
</evidence>
<dbReference type="NCBIfam" id="TIGR00254">
    <property type="entry name" value="GGDEF"/>
    <property type="match status" value="1"/>
</dbReference>
<accession>A0ABS5W2D4</accession>
<dbReference type="RefSeq" id="WP_214534661.1">
    <property type="nucleotide sequence ID" value="NZ_JAHFVK010000001.1"/>
</dbReference>
<feature type="transmembrane region" description="Helical" evidence="1">
    <location>
        <begin position="108"/>
        <end position="132"/>
    </location>
</feature>
<sequence length="825" mass="88822">MLRVYSCIVQDHDLRLLLVAGIICLASSCIAFAAFEQAERDSSRKLLWTLLAAVVAGLGTWATHFVAVLAFKPDLPMGYELSTTLLSVAAAIFVSGIGWSVAQGRRRVGAVVGGAIVGAGVGAMHYIGMAAVEVAGFIVWDRELAVASVALGMVLGACSMWAGQSASAVRKAAPLLLTLAICGLHFTAMAAASIYPSNAMTVPSSSVDSSTLAIVITAGVMLIFGAGFGVILFERRLARAQFAEAEHRAALADEILVGALEREALTAKLEREVTISSAALENMAQGLSMYDEHNRLVRFNQKYAELYGIPEHLLAPGTAAPDILHHLVGAGLFPQSVEFYAELLGVLVEEGGSHEIELSDGRIIEIFVQPAPMGAWVATHEDVTEARRSADRITYLAQHDTLTGLPNRSAFAENLSAAVGEARDGCGLAVLTIDLDRFKEVNDTLGHPFGDRILEQAAARLRQVVGPDDILTRLGGDEFAVIQSGTPDAEAASALAARIVAAIEEPFRFDGHTVVIGGSIGISLGPRDGRSADELLKKSDLALYRAKEENRGSFRFFEAGMDARMQERRQLEAELRIAIEQGQFEVHYQPLLDTGTGRIASFEALVRWNHPLRGLVQPVEFIPIAEESNLIIPIGEWVLRQACRDARDWPEDVKVGVNLSPAQFKRGDLITVTLSALSNAELAPSRLELEITESVLLHDEAWVRSILERLSALGVGIAMDDFGTGYSSLSYLRTFPFDRIKIDRSFVADLVKAGDSLAIVQATIQLSQKLGMETTAEGVETQEQLAILAGEGCTHVQGFLIGHPVRAEEARQLVTPQAPRKRAAR</sequence>
<dbReference type="PROSITE" id="PS50887">
    <property type="entry name" value="GGDEF"/>
    <property type="match status" value="1"/>
</dbReference>
<evidence type="ECO:0000313" key="5">
    <source>
        <dbReference type="EMBL" id="MBT2133410.1"/>
    </source>
</evidence>
<feature type="transmembrane region" description="Helical" evidence="1">
    <location>
        <begin position="175"/>
        <end position="195"/>
    </location>
</feature>
<dbReference type="InterPro" id="IPR005330">
    <property type="entry name" value="MHYT_dom"/>
</dbReference>
<reference evidence="5 6" key="1">
    <citation type="submission" date="2021-05" db="EMBL/GenBank/DDBJ databases">
        <title>Croceibacterium sp. LX-88 genome sequence.</title>
        <authorList>
            <person name="Luo X."/>
        </authorList>
    </citation>
    <scope>NUCLEOTIDE SEQUENCE [LARGE SCALE GENOMIC DNA]</scope>
    <source>
        <strain evidence="5 6">LX-88</strain>
    </source>
</reference>
<feature type="domain" description="GGDEF" evidence="3">
    <location>
        <begin position="426"/>
        <end position="559"/>
    </location>
</feature>
<dbReference type="SUPFAM" id="SSF55073">
    <property type="entry name" value="Nucleotide cyclase"/>
    <property type="match status" value="1"/>
</dbReference>
<dbReference type="CDD" id="cd01949">
    <property type="entry name" value="GGDEF"/>
    <property type="match status" value="1"/>
</dbReference>
<dbReference type="SUPFAM" id="SSF141868">
    <property type="entry name" value="EAL domain-like"/>
    <property type="match status" value="1"/>
</dbReference>
<dbReference type="Gene3D" id="3.30.70.270">
    <property type="match status" value="1"/>
</dbReference>
<dbReference type="PROSITE" id="PS51257">
    <property type="entry name" value="PROKAR_LIPOPROTEIN"/>
    <property type="match status" value="1"/>
</dbReference>
<dbReference type="InterPro" id="IPR052155">
    <property type="entry name" value="Biofilm_reg_signaling"/>
</dbReference>
<evidence type="ECO:0000259" key="4">
    <source>
        <dbReference type="PROSITE" id="PS50924"/>
    </source>
</evidence>
<keyword evidence="6" id="KW-1185">Reference proteome</keyword>
<feature type="transmembrane region" description="Helical" evidence="1">
    <location>
        <begin position="16"/>
        <end position="35"/>
    </location>
</feature>
<dbReference type="InterPro" id="IPR035919">
    <property type="entry name" value="EAL_sf"/>
</dbReference>
<organism evidence="5 6">
    <name type="scientific">Croceibacterium selenioxidans</name>
    <dbReference type="NCBI Taxonomy" id="2838833"/>
    <lineage>
        <taxon>Bacteria</taxon>
        <taxon>Pseudomonadati</taxon>
        <taxon>Pseudomonadota</taxon>
        <taxon>Alphaproteobacteria</taxon>
        <taxon>Sphingomonadales</taxon>
        <taxon>Erythrobacteraceae</taxon>
        <taxon>Croceibacterium</taxon>
    </lineage>
</organism>
<dbReference type="Pfam" id="PF03707">
    <property type="entry name" value="MHYT"/>
    <property type="match status" value="2"/>
</dbReference>
<dbReference type="InterPro" id="IPR001633">
    <property type="entry name" value="EAL_dom"/>
</dbReference>
<protein>
    <submittedName>
        <fullName evidence="5">EAL domain-containing protein</fullName>
    </submittedName>
</protein>
<dbReference type="Pfam" id="PF00563">
    <property type="entry name" value="EAL"/>
    <property type="match status" value="1"/>
</dbReference>
<dbReference type="PROSITE" id="PS50924">
    <property type="entry name" value="MHYT"/>
    <property type="match status" value="1"/>
</dbReference>
<dbReference type="SMART" id="SM00267">
    <property type="entry name" value="GGDEF"/>
    <property type="match status" value="1"/>
</dbReference>
<dbReference type="CDD" id="cd01948">
    <property type="entry name" value="EAL"/>
    <property type="match status" value="1"/>
</dbReference>
<dbReference type="Proteomes" id="UP000811255">
    <property type="component" value="Unassembled WGS sequence"/>
</dbReference>
<keyword evidence="1" id="KW-1133">Transmembrane helix</keyword>
<dbReference type="Gene3D" id="3.30.450.20">
    <property type="entry name" value="PAS domain"/>
    <property type="match status" value="1"/>
</dbReference>
<keyword evidence="1" id="KW-0472">Membrane</keyword>
<name>A0ABS5W2D4_9SPHN</name>
<dbReference type="InterPro" id="IPR043128">
    <property type="entry name" value="Rev_trsase/Diguanyl_cyclase"/>
</dbReference>
<dbReference type="InterPro" id="IPR000160">
    <property type="entry name" value="GGDEF_dom"/>
</dbReference>
<dbReference type="PROSITE" id="PS50883">
    <property type="entry name" value="EAL"/>
    <property type="match status" value="1"/>
</dbReference>
<feature type="domain" description="MHYT" evidence="4">
    <location>
        <begin position="12"/>
        <end position="195"/>
    </location>
</feature>
<evidence type="ECO:0000313" key="6">
    <source>
        <dbReference type="Proteomes" id="UP000811255"/>
    </source>
</evidence>
<feature type="transmembrane region" description="Helical" evidence="1">
    <location>
        <begin position="210"/>
        <end position="233"/>
    </location>
</feature>
<dbReference type="Gene3D" id="3.20.20.450">
    <property type="entry name" value="EAL domain"/>
    <property type="match status" value="1"/>
</dbReference>
<dbReference type="PANTHER" id="PTHR44757:SF2">
    <property type="entry name" value="BIOFILM ARCHITECTURE MAINTENANCE PROTEIN MBAA"/>
    <property type="match status" value="1"/>
</dbReference>
<dbReference type="SMART" id="SM00052">
    <property type="entry name" value="EAL"/>
    <property type="match status" value="1"/>
</dbReference>
<feature type="domain" description="EAL" evidence="2">
    <location>
        <begin position="568"/>
        <end position="818"/>
    </location>
</feature>
<feature type="transmembrane region" description="Helical" evidence="1">
    <location>
        <begin position="47"/>
        <end position="71"/>
    </location>
</feature>
<comment type="caution">
    <text evidence="5">The sequence shown here is derived from an EMBL/GenBank/DDBJ whole genome shotgun (WGS) entry which is preliminary data.</text>
</comment>
<dbReference type="SUPFAM" id="SSF55785">
    <property type="entry name" value="PYP-like sensor domain (PAS domain)"/>
    <property type="match status" value="1"/>
</dbReference>
<dbReference type="Pfam" id="PF00990">
    <property type="entry name" value="GGDEF"/>
    <property type="match status" value="1"/>
</dbReference>
<dbReference type="EMBL" id="JAHFVK010000001">
    <property type="protein sequence ID" value="MBT2133410.1"/>
    <property type="molecule type" value="Genomic_DNA"/>
</dbReference>
<dbReference type="InterPro" id="IPR035965">
    <property type="entry name" value="PAS-like_dom_sf"/>
</dbReference>
<gene>
    <name evidence="5" type="ORF">KK137_03590</name>
</gene>
<feature type="transmembrane region" description="Helical" evidence="1">
    <location>
        <begin position="83"/>
        <end position="101"/>
    </location>
</feature>
<feature type="transmembrane region" description="Helical" evidence="1">
    <location>
        <begin position="144"/>
        <end position="163"/>
    </location>
</feature>
<evidence type="ECO:0000259" key="3">
    <source>
        <dbReference type="PROSITE" id="PS50887"/>
    </source>
</evidence>
<evidence type="ECO:0000256" key="1">
    <source>
        <dbReference type="PROSITE-ProRule" id="PRU00244"/>
    </source>
</evidence>
<keyword evidence="1" id="KW-0812">Transmembrane</keyword>
<dbReference type="InterPro" id="IPR029787">
    <property type="entry name" value="Nucleotide_cyclase"/>
</dbReference>
<dbReference type="PANTHER" id="PTHR44757">
    <property type="entry name" value="DIGUANYLATE CYCLASE DGCP"/>
    <property type="match status" value="1"/>
</dbReference>
<dbReference type="Pfam" id="PF12860">
    <property type="entry name" value="PAS_7"/>
    <property type="match status" value="1"/>
</dbReference>
<proteinExistence type="predicted"/>